<dbReference type="Gene3D" id="1.10.565.10">
    <property type="entry name" value="Retinoid X Receptor"/>
    <property type="match status" value="1"/>
</dbReference>
<evidence type="ECO:0000256" key="9">
    <source>
        <dbReference type="ARBA" id="ARBA00023242"/>
    </source>
</evidence>
<dbReference type="InterPro" id="IPR000536">
    <property type="entry name" value="Nucl_hrmn_rcpt_lig-bd"/>
</dbReference>
<dbReference type="Pfam" id="PF00104">
    <property type="entry name" value="Hormone_recep"/>
    <property type="match status" value="1"/>
</dbReference>
<keyword evidence="2" id="KW-0479">Metal-binding</keyword>
<keyword evidence="3" id="KW-0863">Zinc-finger</keyword>
<dbReference type="GO" id="GO:0003700">
    <property type="term" value="F:DNA-binding transcription factor activity"/>
    <property type="evidence" value="ECO:0007669"/>
    <property type="project" value="InterPro"/>
</dbReference>
<dbReference type="PANTHER" id="PTHR48092">
    <property type="entry name" value="KNIRPS-RELATED PROTEIN-RELATED"/>
    <property type="match status" value="1"/>
</dbReference>
<keyword evidence="7" id="KW-0804">Transcription</keyword>
<proteinExistence type="predicted"/>
<feature type="region of interest" description="Disordered" evidence="10">
    <location>
        <begin position="212"/>
        <end position="262"/>
    </location>
</feature>
<dbReference type="InterPro" id="IPR001628">
    <property type="entry name" value="Znf_hrmn_rcpt"/>
</dbReference>
<dbReference type="Proteomes" id="UP001209878">
    <property type="component" value="Unassembled WGS sequence"/>
</dbReference>
<evidence type="ECO:0000259" key="12">
    <source>
        <dbReference type="PROSITE" id="PS51843"/>
    </source>
</evidence>
<dbReference type="PROSITE" id="PS51030">
    <property type="entry name" value="NUCLEAR_REC_DBD_2"/>
    <property type="match status" value="1"/>
</dbReference>
<evidence type="ECO:0000259" key="11">
    <source>
        <dbReference type="PROSITE" id="PS51030"/>
    </source>
</evidence>
<keyword evidence="8" id="KW-0675">Receptor</keyword>
<feature type="region of interest" description="Disordered" evidence="10">
    <location>
        <begin position="618"/>
        <end position="646"/>
    </location>
</feature>
<keyword evidence="4" id="KW-0862">Zinc</keyword>
<dbReference type="FunFam" id="3.30.50.10:FF:000006">
    <property type="entry name" value="Nuclear receptor subfamily 5 group A member"/>
    <property type="match status" value="1"/>
</dbReference>
<feature type="compositionally biased region" description="Polar residues" evidence="10">
    <location>
        <begin position="291"/>
        <end position="324"/>
    </location>
</feature>
<reference evidence="13" key="1">
    <citation type="journal article" date="2023" name="Mol. Biol. Evol.">
        <title>Third-Generation Sequencing Reveals the Adaptive Role of the Epigenome in Three Deep-Sea Polychaetes.</title>
        <authorList>
            <person name="Perez M."/>
            <person name="Aroh O."/>
            <person name="Sun Y."/>
            <person name="Lan Y."/>
            <person name="Juniper S.K."/>
            <person name="Young C.R."/>
            <person name="Angers B."/>
            <person name="Qian P.Y."/>
        </authorList>
    </citation>
    <scope>NUCLEOTIDE SEQUENCE</scope>
    <source>
        <strain evidence="13">R07B-5</strain>
    </source>
</reference>
<dbReference type="PRINTS" id="PR00398">
    <property type="entry name" value="STRDHORMONER"/>
</dbReference>
<dbReference type="InterPro" id="IPR001723">
    <property type="entry name" value="Nuclear_hrmn_rcpt"/>
</dbReference>
<evidence type="ECO:0000256" key="2">
    <source>
        <dbReference type="ARBA" id="ARBA00022723"/>
    </source>
</evidence>
<dbReference type="GO" id="GO:0005634">
    <property type="term" value="C:nucleus"/>
    <property type="evidence" value="ECO:0007669"/>
    <property type="project" value="UniProtKB-SubCell"/>
</dbReference>
<evidence type="ECO:0000256" key="5">
    <source>
        <dbReference type="ARBA" id="ARBA00023015"/>
    </source>
</evidence>
<dbReference type="PRINTS" id="PR00047">
    <property type="entry name" value="STROIDFINGER"/>
</dbReference>
<evidence type="ECO:0000256" key="1">
    <source>
        <dbReference type="ARBA" id="ARBA00004123"/>
    </source>
</evidence>
<dbReference type="Gene3D" id="3.30.50.10">
    <property type="entry name" value="Erythroid Transcription Factor GATA-1, subunit A"/>
    <property type="match status" value="1"/>
</dbReference>
<dbReference type="SMART" id="SM00399">
    <property type="entry name" value="ZnF_C4"/>
    <property type="match status" value="1"/>
</dbReference>
<dbReference type="PROSITE" id="PS51843">
    <property type="entry name" value="NR_LBD"/>
    <property type="match status" value="1"/>
</dbReference>
<dbReference type="GO" id="GO:0008270">
    <property type="term" value="F:zinc ion binding"/>
    <property type="evidence" value="ECO:0007669"/>
    <property type="project" value="UniProtKB-KW"/>
</dbReference>
<dbReference type="InterPro" id="IPR013088">
    <property type="entry name" value="Znf_NHR/GATA"/>
</dbReference>
<dbReference type="SUPFAM" id="SSF48508">
    <property type="entry name" value="Nuclear receptor ligand-binding domain"/>
    <property type="match status" value="1"/>
</dbReference>
<feature type="compositionally biased region" description="Basic and acidic residues" evidence="10">
    <location>
        <begin position="540"/>
        <end position="549"/>
    </location>
</feature>
<dbReference type="AlphaFoldDB" id="A0AAD9KW22"/>
<name>A0AAD9KW22_RIDPI</name>
<comment type="caution">
    <text evidence="13">The sequence shown here is derived from an EMBL/GenBank/DDBJ whole genome shotgun (WGS) entry which is preliminary data.</text>
</comment>
<comment type="subcellular location">
    <subcellularLocation>
        <location evidence="1">Nucleus</location>
    </subcellularLocation>
</comment>
<feature type="region of interest" description="Disordered" evidence="10">
    <location>
        <begin position="511"/>
        <end position="570"/>
    </location>
</feature>
<dbReference type="InterPro" id="IPR035500">
    <property type="entry name" value="NHR-like_dom_sf"/>
</dbReference>
<keyword evidence="9" id="KW-0539">Nucleus</keyword>
<dbReference type="Pfam" id="PF00105">
    <property type="entry name" value="zf-C4"/>
    <property type="match status" value="1"/>
</dbReference>
<keyword evidence="5" id="KW-0805">Transcription regulation</keyword>
<keyword evidence="6" id="KW-0238">DNA-binding</keyword>
<feature type="compositionally biased region" description="Basic and acidic residues" evidence="10">
    <location>
        <begin position="212"/>
        <end position="226"/>
    </location>
</feature>
<protein>
    <submittedName>
        <fullName evidence="13">Uncharacterized protein</fullName>
    </submittedName>
</protein>
<feature type="domain" description="NR LBD" evidence="12">
    <location>
        <begin position="801"/>
        <end position="1034"/>
    </location>
</feature>
<evidence type="ECO:0000256" key="4">
    <source>
        <dbReference type="ARBA" id="ARBA00022833"/>
    </source>
</evidence>
<dbReference type="PROSITE" id="PS00031">
    <property type="entry name" value="NUCLEAR_REC_DBD_1"/>
    <property type="match status" value="1"/>
</dbReference>
<feature type="region of interest" description="Disordered" evidence="10">
    <location>
        <begin position="768"/>
        <end position="798"/>
    </location>
</feature>
<organism evidence="13 14">
    <name type="scientific">Ridgeia piscesae</name>
    <name type="common">Tubeworm</name>
    <dbReference type="NCBI Taxonomy" id="27915"/>
    <lineage>
        <taxon>Eukaryota</taxon>
        <taxon>Metazoa</taxon>
        <taxon>Spiralia</taxon>
        <taxon>Lophotrochozoa</taxon>
        <taxon>Annelida</taxon>
        <taxon>Polychaeta</taxon>
        <taxon>Sedentaria</taxon>
        <taxon>Canalipalpata</taxon>
        <taxon>Sabellida</taxon>
        <taxon>Siboglinidae</taxon>
        <taxon>Ridgeia</taxon>
    </lineage>
</organism>
<dbReference type="GO" id="GO:0043565">
    <property type="term" value="F:sequence-specific DNA binding"/>
    <property type="evidence" value="ECO:0007669"/>
    <property type="project" value="InterPro"/>
</dbReference>
<keyword evidence="14" id="KW-1185">Reference proteome</keyword>
<dbReference type="SMART" id="SM00430">
    <property type="entry name" value="HOLI"/>
    <property type="match status" value="1"/>
</dbReference>
<evidence type="ECO:0000256" key="7">
    <source>
        <dbReference type="ARBA" id="ARBA00023163"/>
    </source>
</evidence>
<evidence type="ECO:0000256" key="10">
    <source>
        <dbReference type="SAM" id="MobiDB-lite"/>
    </source>
</evidence>
<evidence type="ECO:0000256" key="3">
    <source>
        <dbReference type="ARBA" id="ARBA00022771"/>
    </source>
</evidence>
<sequence>MKRSRSDISTGASLFRELKLKRQRLSMLLNRDINDVLSSTSSSDTGDHGSDVDAGPPLMLREDSACFESRRHDAVDSGASSDGDWSFCGNGYSTRHPLMLIPDHTRLLSSHVGQSGLFSGHPSSGDRKTFAVGKPGPDAEPVSMTTRGVDFGQTNMSATLPPSCGSEFLSPQVTVSRDRCGSRPQTEVNSSALSRFKSGASIWLHHDTFRRRQNDDRKKRSQKLDDITSGLTFDPHSVKDIPEVEPAGSVGGYVQENGHVQESDHVREIQASDYGQVSDRIQVNDYGQAIDPSTQDSNSGQMVSTLSVPSALQSGTPSLTSDDQSCALTDPVLCERPTHLETRSVIQHGSDIVVSVKLEEKLCEGQRPLTSGGLARGDKPVLDWTQLDQLKHTQETSYNPAKSDKADPDKQQLVCEICTDRASGLHYGIISCEGCKGFFKRTVQNKRVYSCIANGDCQVTKLRRNRCQYCRFKKCLLKGMVLAAVRDDRMPGGRNSGAVYSLYKVKYRKPGRTADASSRRTTARRLKSVGGVGSSSKHSRSLDQADRTGQKLWPQQDVTQARPDTHSDTCVCQRQPSAGFCGRLVHGADGITVSQDSADMSADSLGVSHDRNMAADMSADMSRESVTLSDDTSMSGSRQFSASHDRNLLQDSPSHDTYMNADNSNLSQYSNITVDNPSVCYNRNIHADGATVSQYENADSPTVSRYLSADSPTVSRYLNADSSSVITCGVRYADGADMNRSRRSVIADSREMADRQTEVIYDRVSVNAVGETSDSRHSNNTGSRHSNHTNMEDADRGRSGSHLVHIEQLLRCEQTHDLATATQPYSGVALSTLLRHLSDNVVRELVKWMKTLPFYDRLPMSVHRQCLAEKWYDLLLLTMLAHQACTGQPHDGSSDDVNSHVACNVMRLQHGLRHVLDHEMPVDELYREVGDIVQKLTDIVLNFRRLGLTREEYVCLKVILLLTHDSAAEANETTEHIHGIYRDVLRQLVSDTFPHEPTRFTELLLQLPHIQTVSSLLMKTNTIYIPSMLNAPLQ</sequence>
<evidence type="ECO:0000313" key="14">
    <source>
        <dbReference type="Proteomes" id="UP001209878"/>
    </source>
</evidence>
<accession>A0AAD9KW22</accession>
<feature type="region of interest" description="Disordered" evidence="10">
    <location>
        <begin position="288"/>
        <end position="324"/>
    </location>
</feature>
<feature type="region of interest" description="Disordered" evidence="10">
    <location>
        <begin position="37"/>
        <end position="58"/>
    </location>
</feature>
<feature type="domain" description="Nuclear receptor" evidence="11">
    <location>
        <begin position="412"/>
        <end position="487"/>
    </location>
</feature>
<evidence type="ECO:0000256" key="6">
    <source>
        <dbReference type="ARBA" id="ARBA00023125"/>
    </source>
</evidence>
<dbReference type="InterPro" id="IPR050200">
    <property type="entry name" value="Nuclear_hormone_rcpt_NR3"/>
</dbReference>
<dbReference type="EMBL" id="JAODUO010000543">
    <property type="protein sequence ID" value="KAK2178441.1"/>
    <property type="molecule type" value="Genomic_DNA"/>
</dbReference>
<gene>
    <name evidence="13" type="ORF">NP493_543g00000</name>
</gene>
<feature type="compositionally biased region" description="Polar residues" evidence="10">
    <location>
        <begin position="624"/>
        <end position="642"/>
    </location>
</feature>
<evidence type="ECO:0000313" key="13">
    <source>
        <dbReference type="EMBL" id="KAK2178441.1"/>
    </source>
</evidence>
<dbReference type="SUPFAM" id="SSF57716">
    <property type="entry name" value="Glucocorticoid receptor-like (DNA-binding domain)"/>
    <property type="match status" value="1"/>
</dbReference>
<evidence type="ECO:0000256" key="8">
    <source>
        <dbReference type="ARBA" id="ARBA00023170"/>
    </source>
</evidence>